<gene>
    <name evidence="9" type="ORF">B0I36DRAFT_249612</name>
</gene>
<feature type="compositionally biased region" description="Basic and acidic residues" evidence="6">
    <location>
        <begin position="1"/>
        <end position="19"/>
    </location>
</feature>
<feature type="region of interest" description="Disordered" evidence="6">
    <location>
        <begin position="1"/>
        <end position="60"/>
    </location>
</feature>
<dbReference type="PANTHER" id="PTHR23502:SF5">
    <property type="entry name" value="QUINIDINE RESISTANCE PROTEIN 3"/>
    <property type="match status" value="1"/>
</dbReference>
<dbReference type="AlphaFoldDB" id="A0A9P8XZ98"/>
<dbReference type="RefSeq" id="XP_046009080.1">
    <property type="nucleotide sequence ID" value="XM_046150488.1"/>
</dbReference>
<keyword evidence="4 7" id="KW-1133">Transmembrane helix</keyword>
<feature type="transmembrane region" description="Helical" evidence="7">
    <location>
        <begin position="474"/>
        <end position="495"/>
    </location>
</feature>
<feature type="transmembrane region" description="Helical" evidence="7">
    <location>
        <begin position="395"/>
        <end position="418"/>
    </location>
</feature>
<dbReference type="PROSITE" id="PS50850">
    <property type="entry name" value="MFS"/>
    <property type="match status" value="1"/>
</dbReference>
<keyword evidence="2" id="KW-0813">Transport</keyword>
<reference evidence="9" key="1">
    <citation type="journal article" date="2021" name="Nat. Commun.">
        <title>Genetic determinants of endophytism in the Arabidopsis root mycobiome.</title>
        <authorList>
            <person name="Mesny F."/>
            <person name="Miyauchi S."/>
            <person name="Thiergart T."/>
            <person name="Pickel B."/>
            <person name="Atanasova L."/>
            <person name="Karlsson M."/>
            <person name="Huettel B."/>
            <person name="Barry K.W."/>
            <person name="Haridas S."/>
            <person name="Chen C."/>
            <person name="Bauer D."/>
            <person name="Andreopoulos W."/>
            <person name="Pangilinan J."/>
            <person name="LaButti K."/>
            <person name="Riley R."/>
            <person name="Lipzen A."/>
            <person name="Clum A."/>
            <person name="Drula E."/>
            <person name="Henrissat B."/>
            <person name="Kohler A."/>
            <person name="Grigoriev I.V."/>
            <person name="Martin F.M."/>
            <person name="Hacquard S."/>
        </authorList>
    </citation>
    <scope>NUCLEOTIDE SEQUENCE</scope>
    <source>
        <strain evidence="9">MPI-CAGE-CH-0230</strain>
    </source>
</reference>
<feature type="transmembrane region" description="Helical" evidence="7">
    <location>
        <begin position="275"/>
        <end position="293"/>
    </location>
</feature>
<evidence type="ECO:0000256" key="7">
    <source>
        <dbReference type="SAM" id="Phobius"/>
    </source>
</evidence>
<dbReference type="CDD" id="cd17323">
    <property type="entry name" value="MFS_Tpo1_MDR_like"/>
    <property type="match status" value="1"/>
</dbReference>
<feature type="transmembrane region" description="Helical" evidence="7">
    <location>
        <begin position="450"/>
        <end position="468"/>
    </location>
</feature>
<protein>
    <submittedName>
        <fullName evidence="9">Major facilitator superfamily domain-containing protein</fullName>
    </submittedName>
</protein>
<keyword evidence="10" id="KW-1185">Reference proteome</keyword>
<feature type="transmembrane region" description="Helical" evidence="7">
    <location>
        <begin position="539"/>
        <end position="560"/>
    </location>
</feature>
<evidence type="ECO:0000256" key="1">
    <source>
        <dbReference type="ARBA" id="ARBA00004141"/>
    </source>
</evidence>
<dbReference type="Pfam" id="PF07690">
    <property type="entry name" value="MFS_1"/>
    <property type="match status" value="1"/>
</dbReference>
<dbReference type="GO" id="GO:0010509">
    <property type="term" value="P:intracellular polyamine homeostasis"/>
    <property type="evidence" value="ECO:0007669"/>
    <property type="project" value="TreeGrafter"/>
</dbReference>
<proteinExistence type="predicted"/>
<evidence type="ECO:0000256" key="2">
    <source>
        <dbReference type="ARBA" id="ARBA00022448"/>
    </source>
</evidence>
<feature type="transmembrane region" description="Helical" evidence="7">
    <location>
        <begin position="117"/>
        <end position="141"/>
    </location>
</feature>
<feature type="transmembrane region" description="Helical" evidence="7">
    <location>
        <begin position="516"/>
        <end position="533"/>
    </location>
</feature>
<dbReference type="FunFam" id="1.20.1250.20:FF:000172">
    <property type="entry name" value="MFS multidrug resistance transporter"/>
    <property type="match status" value="1"/>
</dbReference>
<comment type="caution">
    <text evidence="9">The sequence shown here is derived from an EMBL/GenBank/DDBJ whole genome shotgun (WGS) entry which is preliminary data.</text>
</comment>
<evidence type="ECO:0000313" key="9">
    <source>
        <dbReference type="EMBL" id="KAH7025863.1"/>
    </source>
</evidence>
<keyword evidence="3 7" id="KW-0812">Transmembrane</keyword>
<name>A0A9P8XZ98_9PEZI</name>
<dbReference type="GO" id="GO:0015203">
    <property type="term" value="F:polyamine transmembrane transporter activity"/>
    <property type="evidence" value="ECO:0007669"/>
    <property type="project" value="TreeGrafter"/>
</dbReference>
<keyword evidence="5 7" id="KW-0472">Membrane</keyword>
<organism evidence="9 10">
    <name type="scientific">Microdochium trichocladiopsis</name>
    <dbReference type="NCBI Taxonomy" id="1682393"/>
    <lineage>
        <taxon>Eukaryota</taxon>
        <taxon>Fungi</taxon>
        <taxon>Dikarya</taxon>
        <taxon>Ascomycota</taxon>
        <taxon>Pezizomycotina</taxon>
        <taxon>Sordariomycetes</taxon>
        <taxon>Xylariomycetidae</taxon>
        <taxon>Xylariales</taxon>
        <taxon>Microdochiaceae</taxon>
        <taxon>Microdochium</taxon>
    </lineage>
</organism>
<feature type="transmembrane region" description="Helical" evidence="7">
    <location>
        <begin position="153"/>
        <end position="173"/>
    </location>
</feature>
<evidence type="ECO:0000259" key="8">
    <source>
        <dbReference type="PROSITE" id="PS50850"/>
    </source>
</evidence>
<dbReference type="InterPro" id="IPR020846">
    <property type="entry name" value="MFS_dom"/>
</dbReference>
<feature type="domain" description="Major facilitator superfamily (MFS) profile" evidence="8">
    <location>
        <begin position="119"/>
        <end position="564"/>
    </location>
</feature>
<feature type="transmembrane region" description="Helical" evidence="7">
    <location>
        <begin position="350"/>
        <end position="375"/>
    </location>
</feature>
<dbReference type="SUPFAM" id="SSF103473">
    <property type="entry name" value="MFS general substrate transporter"/>
    <property type="match status" value="1"/>
</dbReference>
<dbReference type="Proteomes" id="UP000756346">
    <property type="component" value="Unassembled WGS sequence"/>
</dbReference>
<evidence type="ECO:0000256" key="4">
    <source>
        <dbReference type="ARBA" id="ARBA00022989"/>
    </source>
</evidence>
<evidence type="ECO:0000256" key="5">
    <source>
        <dbReference type="ARBA" id="ARBA00023136"/>
    </source>
</evidence>
<dbReference type="OrthoDB" id="3936150at2759"/>
<feature type="transmembrane region" description="Helical" evidence="7">
    <location>
        <begin position="247"/>
        <end position="269"/>
    </location>
</feature>
<dbReference type="InterPro" id="IPR036259">
    <property type="entry name" value="MFS_trans_sf"/>
</dbReference>
<sequence>MSSNDAQREKLQESADQVDHVAPAASPVPIHIHGQGATTEKDTDDKAVSPQSTRSSLNSQTINEIHSETEANAPRAVLRTKEPLVIVPRAERRGLFATFSILPEVRQPRDYSNSTKWFLTSIIAIASFAAPTGSSVFWPALPELSKAFDVTPTVVNLSVAFYMLSMSIFPLWWSSFSEQYGRRSIYIISFTLNTIFCLLSGFSTNIAMLIICRTLAGGASASVQAVGAGSLADIWDPEERGRAMGLYYCGPLLGVMTAPVFAGALTASFGWESTMWFLAAYGGITTLLILFGLPETLPRKKQFTSPVEPAVVVGDGPALSRVSTTTRSVKEKTKKTATWLRRVFVDPLRIIMFFRFPAVQCTIWCSAITFGSLYILNIGIQAAFSHDPYNYSPWLVGLLYIPGSLGYVLSSIFGGIWLDKVMIREAVKQGRYDSEGKLIVLPEDRMQENAWIAAVMVPVSFLVFGWTTQYGVHVAAALVATFFFGIGSMLIFGAVNTMLTEFMPNNSSSGVALNNFVRNLFTCVGSIIAQPLLDAMGHGGLFTLLGGLCWIIVATSIWLLKKNSHKWREAMDKALKV</sequence>
<evidence type="ECO:0000256" key="6">
    <source>
        <dbReference type="SAM" id="MobiDB-lite"/>
    </source>
</evidence>
<accession>A0A9P8XZ98</accession>
<feature type="transmembrane region" description="Helical" evidence="7">
    <location>
        <begin position="217"/>
        <end position="235"/>
    </location>
</feature>
<dbReference type="Gene3D" id="1.20.1250.20">
    <property type="entry name" value="MFS general substrate transporter like domains"/>
    <property type="match status" value="1"/>
</dbReference>
<dbReference type="EMBL" id="JAGTJQ010000008">
    <property type="protein sequence ID" value="KAH7025863.1"/>
    <property type="molecule type" value="Genomic_DNA"/>
</dbReference>
<comment type="subcellular location">
    <subcellularLocation>
        <location evidence="1">Membrane</location>
        <topology evidence="1">Multi-pass membrane protein</topology>
    </subcellularLocation>
</comment>
<feature type="transmembrane region" description="Helical" evidence="7">
    <location>
        <begin position="185"/>
        <end position="211"/>
    </location>
</feature>
<dbReference type="GeneID" id="70180034"/>
<evidence type="ECO:0000313" key="10">
    <source>
        <dbReference type="Proteomes" id="UP000756346"/>
    </source>
</evidence>
<dbReference type="InterPro" id="IPR011701">
    <property type="entry name" value="MFS"/>
</dbReference>
<dbReference type="PANTHER" id="PTHR23502">
    <property type="entry name" value="MAJOR FACILITATOR SUPERFAMILY"/>
    <property type="match status" value="1"/>
</dbReference>
<dbReference type="GO" id="GO:0005886">
    <property type="term" value="C:plasma membrane"/>
    <property type="evidence" value="ECO:0007669"/>
    <property type="project" value="TreeGrafter"/>
</dbReference>
<feature type="compositionally biased region" description="Polar residues" evidence="6">
    <location>
        <begin position="49"/>
        <end position="60"/>
    </location>
</feature>
<evidence type="ECO:0000256" key="3">
    <source>
        <dbReference type="ARBA" id="ARBA00022692"/>
    </source>
</evidence>